<protein>
    <submittedName>
        <fullName evidence="1">Uncharacterized protein</fullName>
    </submittedName>
</protein>
<accession>A0A7S1CYM5</accession>
<dbReference type="AlphaFoldDB" id="A0A7S1CYM5"/>
<gene>
    <name evidence="1" type="ORF">CTEN0397_LOCUS2103</name>
</gene>
<proteinExistence type="predicted"/>
<name>A0A7S1CYM5_CYCTE</name>
<reference evidence="1" key="1">
    <citation type="submission" date="2021-01" db="EMBL/GenBank/DDBJ databases">
        <authorList>
            <person name="Corre E."/>
            <person name="Pelletier E."/>
            <person name="Niang G."/>
            <person name="Scheremetjew M."/>
            <person name="Finn R."/>
            <person name="Kale V."/>
            <person name="Holt S."/>
            <person name="Cochrane G."/>
            <person name="Meng A."/>
            <person name="Brown T."/>
            <person name="Cohen L."/>
        </authorList>
    </citation>
    <scope>NUCLEOTIDE SEQUENCE</scope>
    <source>
        <strain evidence="1">ECT3854</strain>
    </source>
</reference>
<sequence>MLLKPHHSPAHVRLKDWEEFIQKPWTTERTGLDLKLKDDAWCQEDFRYKDIVSCVMEPVPKSQFKNGLEFSEHQPFYEMRPDGSGKPFANIMELRAAKIRNFLEVRNYVGIADVWTVQYEFLLSKGTGHLLEKLEQWTGVKPTCQPIPPQKRKKRKMSRTFARYLNKNLDWSAEGLVGYVQEEIPK</sequence>
<dbReference type="EMBL" id="HBFW01003245">
    <property type="protein sequence ID" value="CAD8931081.1"/>
    <property type="molecule type" value="Transcribed_RNA"/>
</dbReference>
<organism evidence="1">
    <name type="scientific">Cyclophora tenuis</name>
    <name type="common">Marine diatom</name>
    <dbReference type="NCBI Taxonomy" id="216820"/>
    <lineage>
        <taxon>Eukaryota</taxon>
        <taxon>Sar</taxon>
        <taxon>Stramenopiles</taxon>
        <taxon>Ochrophyta</taxon>
        <taxon>Bacillariophyta</taxon>
        <taxon>Fragilariophyceae</taxon>
        <taxon>Fragilariophycidae</taxon>
        <taxon>Cyclophorales</taxon>
        <taxon>Cyclophoraceae</taxon>
        <taxon>Cyclophora</taxon>
    </lineage>
</organism>
<evidence type="ECO:0000313" key="1">
    <source>
        <dbReference type="EMBL" id="CAD8931081.1"/>
    </source>
</evidence>